<evidence type="ECO:0000256" key="10">
    <source>
        <dbReference type="ARBA" id="ARBA00022840"/>
    </source>
</evidence>
<dbReference type="CDD" id="cd06225">
    <property type="entry name" value="HAMP"/>
    <property type="match status" value="1"/>
</dbReference>
<dbReference type="Pfam" id="PF00512">
    <property type="entry name" value="HisKA"/>
    <property type="match status" value="1"/>
</dbReference>
<feature type="transmembrane region" description="Helical" evidence="19">
    <location>
        <begin position="172"/>
        <end position="190"/>
    </location>
</feature>
<feature type="modified residue" description="Phosphohistidine" evidence="16">
    <location>
        <position position="728"/>
    </location>
</feature>
<dbReference type="Pfam" id="PF00072">
    <property type="entry name" value="Response_reg"/>
    <property type="match status" value="1"/>
</dbReference>
<dbReference type="SUPFAM" id="SSF158472">
    <property type="entry name" value="HAMP domain-like"/>
    <property type="match status" value="1"/>
</dbReference>
<comment type="function">
    <text evidence="14">Member of the two-component regulatory system BvgS/BvgA. Phosphorylates BvgA via a four-step phosphorelay in response to environmental signals.</text>
</comment>
<dbReference type="PROSITE" id="PS50885">
    <property type="entry name" value="HAMP"/>
    <property type="match status" value="1"/>
</dbReference>
<evidence type="ECO:0000256" key="15">
    <source>
        <dbReference type="ARBA" id="ARBA00070152"/>
    </source>
</evidence>
<dbReference type="InterPro" id="IPR003594">
    <property type="entry name" value="HATPase_dom"/>
</dbReference>
<dbReference type="PROSITE" id="PS50110">
    <property type="entry name" value="RESPONSE_REGULATORY"/>
    <property type="match status" value="1"/>
</dbReference>
<feature type="domain" description="Response regulatory" evidence="21">
    <location>
        <begin position="533"/>
        <end position="649"/>
    </location>
</feature>
<keyword evidence="25" id="KW-1185">Reference proteome</keyword>
<dbReference type="InterPro" id="IPR011006">
    <property type="entry name" value="CheY-like_superfamily"/>
</dbReference>
<dbReference type="Pfam" id="PF17152">
    <property type="entry name" value="CHASE8"/>
    <property type="match status" value="1"/>
</dbReference>
<keyword evidence="8" id="KW-0547">Nucleotide-binding</keyword>
<comment type="catalytic activity">
    <reaction evidence="1">
        <text>ATP + protein L-histidine = ADP + protein N-phospho-L-histidine.</text>
        <dbReference type="EC" id="2.7.13.3"/>
    </reaction>
</comment>
<evidence type="ECO:0000256" key="14">
    <source>
        <dbReference type="ARBA" id="ARBA00058004"/>
    </source>
</evidence>
<proteinExistence type="predicted"/>
<evidence type="ECO:0000313" key="24">
    <source>
        <dbReference type="EMBL" id="KXB31625.1"/>
    </source>
</evidence>
<dbReference type="Gene3D" id="3.40.50.2300">
    <property type="match status" value="1"/>
</dbReference>
<dbReference type="InterPro" id="IPR036097">
    <property type="entry name" value="HisK_dim/P_sf"/>
</dbReference>
<dbReference type="SUPFAM" id="SSF52172">
    <property type="entry name" value="CheY-like"/>
    <property type="match status" value="1"/>
</dbReference>
<evidence type="ECO:0000259" key="22">
    <source>
        <dbReference type="PROSITE" id="PS50885"/>
    </source>
</evidence>
<evidence type="ECO:0000256" key="19">
    <source>
        <dbReference type="SAM" id="Phobius"/>
    </source>
</evidence>
<dbReference type="SMART" id="SM00387">
    <property type="entry name" value="HATPase_c"/>
    <property type="match status" value="1"/>
</dbReference>
<evidence type="ECO:0000256" key="6">
    <source>
        <dbReference type="ARBA" id="ARBA00022679"/>
    </source>
</evidence>
<dbReference type="PROSITE" id="PS50894">
    <property type="entry name" value="HPT"/>
    <property type="match status" value="1"/>
</dbReference>
<dbReference type="PRINTS" id="PR00344">
    <property type="entry name" value="BCTRLSENSOR"/>
</dbReference>
<dbReference type="Pfam" id="PF02518">
    <property type="entry name" value="HATPase_c"/>
    <property type="match status" value="1"/>
</dbReference>
<dbReference type="Gene3D" id="1.10.287.130">
    <property type="match status" value="1"/>
</dbReference>
<evidence type="ECO:0000256" key="13">
    <source>
        <dbReference type="ARBA" id="ARBA00023136"/>
    </source>
</evidence>
<dbReference type="Gene3D" id="3.30.565.10">
    <property type="entry name" value="Histidine kinase-like ATPase, C-terminal domain"/>
    <property type="match status" value="1"/>
</dbReference>
<dbReference type="GO" id="GO:0000155">
    <property type="term" value="F:phosphorelay sensor kinase activity"/>
    <property type="evidence" value="ECO:0007669"/>
    <property type="project" value="InterPro"/>
</dbReference>
<evidence type="ECO:0000256" key="16">
    <source>
        <dbReference type="PROSITE-ProRule" id="PRU00110"/>
    </source>
</evidence>
<evidence type="ECO:0000259" key="21">
    <source>
        <dbReference type="PROSITE" id="PS50110"/>
    </source>
</evidence>
<dbReference type="Proteomes" id="UP000070186">
    <property type="component" value="Unassembled WGS sequence"/>
</dbReference>
<accession>A0A133XL05</accession>
<evidence type="ECO:0000256" key="5">
    <source>
        <dbReference type="ARBA" id="ARBA00022553"/>
    </source>
</evidence>
<dbReference type="CDD" id="cd16922">
    <property type="entry name" value="HATPase_EvgS-ArcB-TorS-like"/>
    <property type="match status" value="1"/>
</dbReference>
<name>A0A133XL05_9RHOO</name>
<dbReference type="RefSeq" id="WP_066881039.1">
    <property type="nucleotide sequence ID" value="NZ_LODL01000010.1"/>
</dbReference>
<evidence type="ECO:0000256" key="3">
    <source>
        <dbReference type="ARBA" id="ARBA00012438"/>
    </source>
</evidence>
<keyword evidence="5 17" id="KW-0597">Phosphoprotein</keyword>
<keyword evidence="9" id="KW-0418">Kinase</keyword>
<dbReference type="SMART" id="SM00388">
    <property type="entry name" value="HisKA"/>
    <property type="match status" value="1"/>
</dbReference>
<dbReference type="SMART" id="SM00448">
    <property type="entry name" value="REC"/>
    <property type="match status" value="1"/>
</dbReference>
<dbReference type="PANTHER" id="PTHR45339:SF1">
    <property type="entry name" value="HYBRID SIGNAL TRANSDUCTION HISTIDINE KINASE J"/>
    <property type="match status" value="1"/>
</dbReference>
<dbReference type="GO" id="GO:0005524">
    <property type="term" value="F:ATP binding"/>
    <property type="evidence" value="ECO:0007669"/>
    <property type="project" value="UniProtKB-KW"/>
</dbReference>
<keyword evidence="6" id="KW-0808">Transferase</keyword>
<dbReference type="Gene3D" id="6.10.340.10">
    <property type="match status" value="1"/>
</dbReference>
<comment type="subcellular location">
    <subcellularLocation>
        <location evidence="2">Cell membrane</location>
        <topology evidence="2">Multi-pass membrane protein</topology>
    </subcellularLocation>
</comment>
<feature type="transmembrane region" description="Helical" evidence="19">
    <location>
        <begin position="22"/>
        <end position="42"/>
    </location>
</feature>
<dbReference type="SUPFAM" id="SSF47226">
    <property type="entry name" value="Histidine-containing phosphotransfer domain, HPT domain"/>
    <property type="match status" value="1"/>
</dbReference>
<feature type="domain" description="HPt" evidence="23">
    <location>
        <begin position="689"/>
        <end position="783"/>
    </location>
</feature>
<keyword evidence="13 19" id="KW-0472">Membrane</keyword>
<dbReference type="CDD" id="cd00088">
    <property type="entry name" value="HPT"/>
    <property type="match status" value="1"/>
</dbReference>
<dbReference type="InterPro" id="IPR004358">
    <property type="entry name" value="Sig_transdc_His_kin-like_C"/>
</dbReference>
<dbReference type="CDD" id="cd00082">
    <property type="entry name" value="HisKA"/>
    <property type="match status" value="1"/>
</dbReference>
<dbReference type="InterPro" id="IPR036890">
    <property type="entry name" value="HATPase_C_sf"/>
</dbReference>
<gene>
    <name evidence="24" type="ORF">AT959_04475</name>
</gene>
<evidence type="ECO:0000256" key="9">
    <source>
        <dbReference type="ARBA" id="ARBA00022777"/>
    </source>
</evidence>
<evidence type="ECO:0000256" key="8">
    <source>
        <dbReference type="ARBA" id="ARBA00022741"/>
    </source>
</evidence>
<dbReference type="AlphaFoldDB" id="A0A133XL05"/>
<dbReference type="Pfam" id="PF00672">
    <property type="entry name" value="HAMP"/>
    <property type="match status" value="1"/>
</dbReference>
<keyword evidence="12" id="KW-0902">Two-component regulatory system</keyword>
<feature type="coiled-coil region" evidence="18">
    <location>
        <begin position="798"/>
        <end position="829"/>
    </location>
</feature>
<dbReference type="STRING" id="281362.AT959_04475"/>
<evidence type="ECO:0000256" key="18">
    <source>
        <dbReference type="SAM" id="Coils"/>
    </source>
</evidence>
<keyword evidence="11 19" id="KW-1133">Transmembrane helix</keyword>
<dbReference type="Gene3D" id="1.20.120.160">
    <property type="entry name" value="HPT domain"/>
    <property type="match status" value="1"/>
</dbReference>
<dbReference type="InterPro" id="IPR003661">
    <property type="entry name" value="HisK_dim/P_dom"/>
</dbReference>
<dbReference type="GO" id="GO:0005886">
    <property type="term" value="C:plasma membrane"/>
    <property type="evidence" value="ECO:0007669"/>
    <property type="project" value="UniProtKB-SubCell"/>
</dbReference>
<feature type="domain" description="HAMP" evidence="22">
    <location>
        <begin position="191"/>
        <end position="244"/>
    </location>
</feature>
<evidence type="ECO:0000256" key="17">
    <source>
        <dbReference type="PROSITE-ProRule" id="PRU00169"/>
    </source>
</evidence>
<dbReference type="InterPro" id="IPR005467">
    <property type="entry name" value="His_kinase_dom"/>
</dbReference>
<evidence type="ECO:0000256" key="12">
    <source>
        <dbReference type="ARBA" id="ARBA00023012"/>
    </source>
</evidence>
<sequence length="875" mass="95470">MKRLSTRLRRLLLPDPSIRNKLILLSVSFLLITVLLVFLLVYHQQKQLLQTQLAESMSAQARLLATNTQAAIAFLDRREADRLLSSLAVNPAVDVGYAVLTDGSVLAKFERDAELGLTIPPGDESTLFLEKHLIIRQPIHLDDQAPAVGRIELLVSLDQYHQTMRRTVGETLLLLFVALSILALLTRLIVGRLTAPLEKLDGLVKRISSSARFDERVSINRADEIGRLGQGFNQMLDTLQTRDQELDTYRVSLEQMVDERTAALQEAIAEARRANHAKSDFLARMSHEVRTPMNAITGLCRMVLETPLAPQQREHLEQVLQSSDALLGIINDILDYSKIEAGGLRLESMPFDIEQVFQSVASLFSAKAQAQGLKLSFTGAGEVPRPLLGDALRLGQILINLVGNAVKFTSRGAIEVSVKVAKRLPDNGISLAFAVRDTGIGIPADQHEHLFAPFTQADSSITRRFGGTGLGLTICHQLVELMGGHISLESTPGQGSTFRFTISLQLPADSEQTAMPAVDGKKTANLPRWAGERILLVEDIAINRTIAIALLQRVGLNVGIAANGQEALDLLAREDFSLVLMDIQMPVMDGLTATRLIRAKPHLQALPVIAMTAHATSEDQEQTRLAGMNEHLVKPIVPQLLYAALSRWLPPSATEDATAPDSVRPAVKVPCPALPGIDQNNGLALHMHRPDLYLRSLHAFRHDFSDIDQRIREELDSANMMEARRLAHSLKSVAGSLGAGALSEAARALEQALAGEQPLSAVTALVDRLSDAAAIINDGLAALPPLSSNPNRINKAKRDDLASIIGQLEQNLRNADAESEAQLERLKAALADAAPLNDELKGRLASLGELIDDVEYEAALEKLHEMHRLLKADQA</sequence>
<keyword evidence="10" id="KW-0067">ATP-binding</keyword>
<comment type="caution">
    <text evidence="24">The sequence shown here is derived from an EMBL/GenBank/DDBJ whole genome shotgun (WGS) entry which is preliminary data.</text>
</comment>
<evidence type="ECO:0000259" key="23">
    <source>
        <dbReference type="PROSITE" id="PS50894"/>
    </source>
</evidence>
<dbReference type="Pfam" id="PF01627">
    <property type="entry name" value="Hpt"/>
    <property type="match status" value="1"/>
</dbReference>
<dbReference type="PROSITE" id="PS50109">
    <property type="entry name" value="HIS_KIN"/>
    <property type="match status" value="1"/>
</dbReference>
<feature type="domain" description="Histidine kinase" evidence="20">
    <location>
        <begin position="284"/>
        <end position="506"/>
    </location>
</feature>
<evidence type="ECO:0000256" key="7">
    <source>
        <dbReference type="ARBA" id="ARBA00022692"/>
    </source>
</evidence>
<evidence type="ECO:0000256" key="11">
    <source>
        <dbReference type="ARBA" id="ARBA00022989"/>
    </source>
</evidence>
<dbReference type="SUPFAM" id="SSF47384">
    <property type="entry name" value="Homodimeric domain of signal transducing histidine kinase"/>
    <property type="match status" value="1"/>
</dbReference>
<dbReference type="FunFam" id="3.30.565.10:FF:000010">
    <property type="entry name" value="Sensor histidine kinase RcsC"/>
    <property type="match status" value="1"/>
</dbReference>
<evidence type="ECO:0000259" key="20">
    <source>
        <dbReference type="PROSITE" id="PS50109"/>
    </source>
</evidence>
<dbReference type="SMART" id="SM00304">
    <property type="entry name" value="HAMP"/>
    <property type="match status" value="1"/>
</dbReference>
<feature type="modified residue" description="4-aspartylphosphate" evidence="17">
    <location>
        <position position="582"/>
    </location>
</feature>
<dbReference type="InterPro" id="IPR036641">
    <property type="entry name" value="HPT_dom_sf"/>
</dbReference>
<reference evidence="24 25" key="1">
    <citation type="submission" date="2015-12" db="EMBL/GenBank/DDBJ databases">
        <title>Nitrous oxide reduction kinetics distinguish bacteria harboring typical versus atypical NosZ.</title>
        <authorList>
            <person name="Yoon S."/>
            <person name="Nissen S."/>
            <person name="Park D."/>
            <person name="Sanford R.A."/>
            <person name="Loeffler F.E."/>
        </authorList>
    </citation>
    <scope>NUCLEOTIDE SEQUENCE [LARGE SCALE GENOMIC DNA]</scope>
    <source>
        <strain evidence="24 25">ATCC BAA-841</strain>
    </source>
</reference>
<dbReference type="EC" id="2.7.13.3" evidence="3"/>
<dbReference type="PANTHER" id="PTHR45339">
    <property type="entry name" value="HYBRID SIGNAL TRANSDUCTION HISTIDINE KINASE J"/>
    <property type="match status" value="1"/>
</dbReference>
<evidence type="ECO:0000256" key="2">
    <source>
        <dbReference type="ARBA" id="ARBA00004651"/>
    </source>
</evidence>
<dbReference type="FunFam" id="1.10.287.130:FF:000004">
    <property type="entry name" value="Ethylene receptor 1"/>
    <property type="match status" value="1"/>
</dbReference>
<dbReference type="InterPro" id="IPR008207">
    <property type="entry name" value="Sig_transdc_His_kin_Hpt_dom"/>
</dbReference>
<keyword evidence="18" id="KW-0175">Coiled coil</keyword>
<dbReference type="SUPFAM" id="SSF55874">
    <property type="entry name" value="ATPase domain of HSP90 chaperone/DNA topoisomerase II/histidine kinase"/>
    <property type="match status" value="1"/>
</dbReference>
<dbReference type="InterPro" id="IPR033417">
    <property type="entry name" value="CHASE8"/>
</dbReference>
<dbReference type="InterPro" id="IPR003660">
    <property type="entry name" value="HAMP_dom"/>
</dbReference>
<evidence type="ECO:0000313" key="25">
    <source>
        <dbReference type="Proteomes" id="UP000070186"/>
    </source>
</evidence>
<keyword evidence="4" id="KW-1003">Cell membrane</keyword>
<dbReference type="EMBL" id="LODL01000010">
    <property type="protein sequence ID" value="KXB31625.1"/>
    <property type="molecule type" value="Genomic_DNA"/>
</dbReference>
<organism evidence="24 25">
    <name type="scientific">Dechloromonas denitrificans</name>
    <dbReference type="NCBI Taxonomy" id="281362"/>
    <lineage>
        <taxon>Bacteria</taxon>
        <taxon>Pseudomonadati</taxon>
        <taxon>Pseudomonadota</taxon>
        <taxon>Betaproteobacteria</taxon>
        <taxon>Rhodocyclales</taxon>
        <taxon>Azonexaceae</taxon>
        <taxon>Dechloromonas</taxon>
    </lineage>
</organism>
<dbReference type="CDD" id="cd17546">
    <property type="entry name" value="REC_hyHK_CKI1_RcsC-like"/>
    <property type="match status" value="1"/>
</dbReference>
<evidence type="ECO:0000256" key="4">
    <source>
        <dbReference type="ARBA" id="ARBA00022475"/>
    </source>
</evidence>
<evidence type="ECO:0000256" key="1">
    <source>
        <dbReference type="ARBA" id="ARBA00000085"/>
    </source>
</evidence>
<keyword evidence="7 19" id="KW-0812">Transmembrane</keyword>
<dbReference type="InterPro" id="IPR001789">
    <property type="entry name" value="Sig_transdc_resp-reg_receiver"/>
</dbReference>
<protein>
    <recommendedName>
        <fullName evidence="15">Virulence sensor protein BvgS</fullName>
        <ecNumber evidence="3">2.7.13.3</ecNumber>
    </recommendedName>
</protein>